<dbReference type="Proteomes" id="UP000190235">
    <property type="component" value="Chromosome I"/>
</dbReference>
<evidence type="ECO:0000313" key="3">
    <source>
        <dbReference type="Proteomes" id="UP000190235"/>
    </source>
</evidence>
<keyword evidence="3" id="KW-1185">Reference proteome</keyword>
<proteinExistence type="predicted"/>
<organism evidence="2 3">
    <name type="scientific">Salegentibacter salegens</name>
    <dbReference type="NCBI Taxonomy" id="143223"/>
    <lineage>
        <taxon>Bacteria</taxon>
        <taxon>Pseudomonadati</taxon>
        <taxon>Bacteroidota</taxon>
        <taxon>Flavobacteriia</taxon>
        <taxon>Flavobacteriales</taxon>
        <taxon>Flavobacteriaceae</taxon>
        <taxon>Salegentibacter</taxon>
    </lineage>
</organism>
<evidence type="ECO:0000313" key="2">
    <source>
        <dbReference type="EMBL" id="SHM61771.1"/>
    </source>
</evidence>
<dbReference type="GO" id="GO:0006260">
    <property type="term" value="P:DNA replication"/>
    <property type="evidence" value="ECO:0007669"/>
    <property type="project" value="InterPro"/>
</dbReference>
<dbReference type="Pfam" id="PF01807">
    <property type="entry name" value="Zn_ribbon_DnaG"/>
    <property type="match status" value="1"/>
</dbReference>
<sequence>MNLNNLSCKSARNICIVKTLAKLGHFPTRTTEKEAWFLSPLRSETQASFSVSLIKNLWFDFGLGRGGNTIDLIMLMKSWSVREVLEYLKNDLESFSFSPPKTEHLLKQAEIRILDVEFIYLQGLIDYLKSRNIPFEIGRKYCRQVWYGCKGKRFFAIGLENHKGGWELRNKYFKTSSSPKTYSLIERESKHLLITEGMFDFLSLATIDEDLVERSDCLILNSLAFLNRIKMLLPNYDKVSLYLDNDLAGKKAADSLLRLFDNITDWSNSYNGYKDLNEKLTSGKSSGK</sequence>
<feature type="domain" description="Zinc finger CHC2-type" evidence="1">
    <location>
        <begin position="34"/>
        <end position="91"/>
    </location>
</feature>
<dbReference type="InterPro" id="IPR002694">
    <property type="entry name" value="Znf_CHC2"/>
</dbReference>
<gene>
    <name evidence="2" type="ORF">SAMN05878281_1306</name>
</gene>
<name>A0A1M7K9B1_9FLAO</name>
<dbReference type="Gene3D" id="3.90.580.10">
    <property type="entry name" value="Zinc finger, CHC2-type domain"/>
    <property type="match status" value="1"/>
</dbReference>
<dbReference type="GO" id="GO:0003677">
    <property type="term" value="F:DNA binding"/>
    <property type="evidence" value="ECO:0007669"/>
    <property type="project" value="InterPro"/>
</dbReference>
<dbReference type="InterPro" id="IPR036977">
    <property type="entry name" value="DNA_primase_Znf_CHC2"/>
</dbReference>
<dbReference type="Gene3D" id="3.40.1360.10">
    <property type="match status" value="1"/>
</dbReference>
<accession>A0A1M7K9B1</accession>
<dbReference type="Pfam" id="PF13155">
    <property type="entry name" value="Toprim_2"/>
    <property type="match status" value="1"/>
</dbReference>
<dbReference type="RefSeq" id="WP_079734505.1">
    <property type="nucleotide sequence ID" value="NZ_LT670848.1"/>
</dbReference>
<dbReference type="EMBL" id="LT670848">
    <property type="protein sequence ID" value="SHM61771.1"/>
    <property type="molecule type" value="Genomic_DNA"/>
</dbReference>
<dbReference type="GO" id="GO:0008270">
    <property type="term" value="F:zinc ion binding"/>
    <property type="evidence" value="ECO:0007669"/>
    <property type="project" value="InterPro"/>
</dbReference>
<dbReference type="OrthoDB" id="8536512at2"/>
<reference evidence="3" key="1">
    <citation type="submission" date="2016-11" db="EMBL/GenBank/DDBJ databases">
        <authorList>
            <person name="Varghese N."/>
            <person name="Submissions S."/>
        </authorList>
    </citation>
    <scope>NUCLEOTIDE SEQUENCE [LARGE SCALE GENOMIC DNA]</scope>
    <source>
        <strain evidence="3">ACAM 48</strain>
    </source>
</reference>
<dbReference type="AlphaFoldDB" id="A0A1M7K9B1"/>
<dbReference type="SUPFAM" id="SSF56731">
    <property type="entry name" value="DNA primase core"/>
    <property type="match status" value="1"/>
</dbReference>
<dbReference type="GO" id="GO:0003899">
    <property type="term" value="F:DNA-directed RNA polymerase activity"/>
    <property type="evidence" value="ECO:0007669"/>
    <property type="project" value="InterPro"/>
</dbReference>
<protein>
    <submittedName>
        <fullName evidence="2">CHC2 zinc finger</fullName>
    </submittedName>
</protein>
<evidence type="ECO:0000259" key="1">
    <source>
        <dbReference type="Pfam" id="PF01807"/>
    </source>
</evidence>
<dbReference type="SUPFAM" id="SSF57783">
    <property type="entry name" value="Zinc beta-ribbon"/>
    <property type="match status" value="1"/>
</dbReference>
<dbReference type="STRING" id="143223.SAMN05878281_1306"/>